<gene>
    <name evidence="1" type="ORF">OS133_19020</name>
    <name evidence="2" type="ORF">OS134_14330</name>
</gene>
<protein>
    <submittedName>
        <fullName evidence="1">Uncharacterized protein</fullName>
    </submittedName>
</protein>
<sequence length="42" mass="4608">MTIHDMDVMVEPPGMDLQRVTAVSAHTPAASHWLHKVLAARS</sequence>
<name>A0AAW8NR90_9GAMM</name>
<dbReference type="EMBL" id="JAPMLD010000006">
    <property type="protein sequence ID" value="MDW4825242.1"/>
    <property type="molecule type" value="Genomic_DNA"/>
</dbReference>
<evidence type="ECO:0000313" key="4">
    <source>
        <dbReference type="Proteomes" id="UP001271263"/>
    </source>
</evidence>
<reference evidence="2 4" key="1">
    <citation type="journal article" date="2022" name="bioRxiv">
        <title>Prophages regulate Shewanella fidelis 3313 motility and biofilm formation: implications for gut colonization dynamics in Ciona robusta.</title>
        <authorList>
            <person name="Natarajan O."/>
            <person name="Gibboney S.L."/>
            <person name="Young M.N."/>
            <person name="Lim S.J."/>
            <person name="Pluta N."/>
            <person name="Atkinson C.G."/>
            <person name="Leigh B.A."/>
            <person name="Liberti A."/>
            <person name="Kees E.D."/>
            <person name="Breitbart M."/>
            <person name="Gralnick J.A."/>
            <person name="Dishaw L.J."/>
        </authorList>
    </citation>
    <scope>NUCLEOTIDE SEQUENCE [LARGE SCALE GENOMIC DNA]</scope>
    <source>
        <strain evidence="2 4">JG4066</strain>
    </source>
</reference>
<comment type="caution">
    <text evidence="1">The sequence shown here is derived from an EMBL/GenBank/DDBJ whole genome shotgun (WGS) entry which is preliminary data.</text>
</comment>
<dbReference type="RefSeq" id="WP_310655757.1">
    <property type="nucleotide sequence ID" value="NZ_JAPMLA010000004.1"/>
</dbReference>
<dbReference type="AlphaFoldDB" id="A0AAW8NR90"/>
<keyword evidence="4" id="KW-1185">Reference proteome</keyword>
<accession>A0AAW8NR90</accession>
<dbReference type="Proteomes" id="UP001271263">
    <property type="component" value="Unassembled WGS sequence"/>
</dbReference>
<dbReference type="EMBL" id="JAPMLE010000001">
    <property type="protein sequence ID" value="MDR8525713.1"/>
    <property type="molecule type" value="Genomic_DNA"/>
</dbReference>
<evidence type="ECO:0000313" key="3">
    <source>
        <dbReference type="Proteomes" id="UP001259340"/>
    </source>
</evidence>
<dbReference type="Proteomes" id="UP001259340">
    <property type="component" value="Unassembled WGS sequence"/>
</dbReference>
<evidence type="ECO:0000313" key="2">
    <source>
        <dbReference type="EMBL" id="MDW4825242.1"/>
    </source>
</evidence>
<reference evidence="1" key="2">
    <citation type="submission" date="2022-11" db="EMBL/GenBank/DDBJ databases">
        <title>Prophages regulate Shewanella fidelis motility and biofilm formation: implications for gut colonization dynamics in Ciona robusta.</title>
        <authorList>
            <person name="Natarajan O."/>
            <person name="Gibboney S.L."/>
            <person name="Young M.N."/>
            <person name="Lim S.J."/>
            <person name="Pluta N."/>
            <person name="Atkinson C.G.F."/>
            <person name="Leigh B.A."/>
            <person name="Liberti A."/>
            <person name="Kees E."/>
            <person name="Breitbart M."/>
            <person name="Gralnick J."/>
            <person name="Dishaw L.J."/>
        </authorList>
    </citation>
    <scope>NUCLEOTIDE SEQUENCE</scope>
    <source>
        <strain evidence="1">3313</strain>
    </source>
</reference>
<proteinExistence type="predicted"/>
<evidence type="ECO:0000313" key="1">
    <source>
        <dbReference type="EMBL" id="MDR8525713.1"/>
    </source>
</evidence>
<organism evidence="1 3">
    <name type="scientific">Shewanella fidelis</name>
    <dbReference type="NCBI Taxonomy" id="173509"/>
    <lineage>
        <taxon>Bacteria</taxon>
        <taxon>Pseudomonadati</taxon>
        <taxon>Pseudomonadota</taxon>
        <taxon>Gammaproteobacteria</taxon>
        <taxon>Alteromonadales</taxon>
        <taxon>Shewanellaceae</taxon>
        <taxon>Shewanella</taxon>
    </lineage>
</organism>